<reference evidence="1 2" key="1">
    <citation type="journal article" date="2016" name="Nat. Microbiol.">
        <title>Genomic inference of the metabolism of cosmopolitan subsurface Archaea, Hadesarchaea.</title>
        <authorList>
            <person name="Baker B.J."/>
            <person name="Saw J.H."/>
            <person name="Lind A.E."/>
            <person name="Lazar C.S."/>
            <person name="Hinrichs K.-U."/>
            <person name="Teske A.P."/>
            <person name="Ettema T.J."/>
        </authorList>
    </citation>
    <scope>NUCLEOTIDE SEQUENCE [LARGE SCALE GENOMIC DNA]</scope>
</reference>
<dbReference type="SUPFAM" id="SSF54285">
    <property type="entry name" value="MoaD/ThiS"/>
    <property type="match status" value="1"/>
</dbReference>
<accession>A0A147JSZ0</accession>
<proteinExistence type="predicted"/>
<dbReference type="Proteomes" id="UP000074294">
    <property type="component" value="Unassembled WGS sequence"/>
</dbReference>
<dbReference type="AlphaFoldDB" id="A0A147JSZ0"/>
<name>A0A147JSZ0_HADYE</name>
<dbReference type="InterPro" id="IPR012675">
    <property type="entry name" value="Beta-grasp_dom_sf"/>
</dbReference>
<protein>
    <recommendedName>
        <fullName evidence="3">Molybdopterin synthase sulfur carrier subunit</fullName>
    </recommendedName>
</protein>
<evidence type="ECO:0008006" key="3">
    <source>
        <dbReference type="Google" id="ProtNLM"/>
    </source>
</evidence>
<dbReference type="NCBIfam" id="TIGR01687">
    <property type="entry name" value="moaD_arch"/>
    <property type="match status" value="1"/>
</dbReference>
<dbReference type="STRING" id="1776334.APZ16_00485"/>
<gene>
    <name evidence="1" type="ORF">APZ16_00485</name>
</gene>
<comment type="caution">
    <text evidence="1">The sequence shown here is derived from an EMBL/GenBank/DDBJ whole genome shotgun (WGS) entry which is preliminary data.</text>
</comment>
<dbReference type="PANTHER" id="PTHR38031">
    <property type="entry name" value="SULFUR CARRIER PROTEIN SLR0821-RELATED"/>
    <property type="match status" value="1"/>
</dbReference>
<dbReference type="Pfam" id="PF02597">
    <property type="entry name" value="ThiS"/>
    <property type="match status" value="1"/>
</dbReference>
<dbReference type="PANTHER" id="PTHR38031:SF1">
    <property type="entry name" value="SULFUR CARRIER PROTEIN CYSO"/>
    <property type="match status" value="1"/>
</dbReference>
<dbReference type="Gene3D" id="3.10.20.30">
    <property type="match status" value="1"/>
</dbReference>
<dbReference type="InterPro" id="IPR052045">
    <property type="entry name" value="Sulfur_Carrier/Prot_Modifier"/>
</dbReference>
<evidence type="ECO:0000313" key="1">
    <source>
        <dbReference type="EMBL" id="KUO39592.1"/>
    </source>
</evidence>
<dbReference type="InterPro" id="IPR003749">
    <property type="entry name" value="ThiS/MoaD-like"/>
</dbReference>
<dbReference type="EMBL" id="LQMQ01000059">
    <property type="protein sequence ID" value="KUO39592.1"/>
    <property type="molecule type" value="Genomic_DNA"/>
</dbReference>
<sequence length="93" mass="10249">MKVKVKFIGAFRDAAGVSETEVSGVKNIRGLFDALVKNFGENLKNEMFDPKTNNLLDWVFVSLNGKTVRLPEDLDRPLQNGDVIVIYPPLAGG</sequence>
<dbReference type="CDD" id="cd17040">
    <property type="entry name" value="Ubl_MoaD_like"/>
    <property type="match status" value="1"/>
</dbReference>
<dbReference type="InterPro" id="IPR016155">
    <property type="entry name" value="Mopterin_synth/thiamin_S_b"/>
</dbReference>
<evidence type="ECO:0000313" key="2">
    <source>
        <dbReference type="Proteomes" id="UP000074294"/>
    </source>
</evidence>
<dbReference type="InterPro" id="IPR010038">
    <property type="entry name" value="MoaD_arc-typ"/>
</dbReference>
<organism evidence="1 2">
    <name type="scientific">Hadarchaeum yellowstonense</name>
    <dbReference type="NCBI Taxonomy" id="1776334"/>
    <lineage>
        <taxon>Archaea</taxon>
        <taxon>Methanobacteriati</taxon>
        <taxon>Candidatus Hadarchaeota</taxon>
        <taxon>Candidatus Hadarchaeia</taxon>
        <taxon>Candidatus Hadarchaeales</taxon>
        <taxon>Candidatus Hadarchaeaceae</taxon>
        <taxon>Candidatus Hadarchaeum</taxon>
    </lineage>
</organism>